<feature type="non-terminal residue" evidence="7">
    <location>
        <position position="1"/>
    </location>
</feature>
<proteinExistence type="inferred from homology"/>
<reference evidence="8" key="1">
    <citation type="journal article" date="2018" name="Nat. Microbiol.">
        <title>Leveraging single-cell genomics to expand the fungal tree of life.</title>
        <authorList>
            <person name="Ahrendt S.R."/>
            <person name="Quandt C.A."/>
            <person name="Ciobanu D."/>
            <person name="Clum A."/>
            <person name="Salamov A."/>
            <person name="Andreopoulos B."/>
            <person name="Cheng J.F."/>
            <person name="Woyke T."/>
            <person name="Pelin A."/>
            <person name="Henrissat B."/>
            <person name="Reynolds N.K."/>
            <person name="Benny G.L."/>
            <person name="Smith M.E."/>
            <person name="James T.Y."/>
            <person name="Grigoriev I.V."/>
        </authorList>
    </citation>
    <scope>NUCLEOTIDE SEQUENCE [LARGE SCALE GENOMIC DNA]</scope>
</reference>
<evidence type="ECO:0000256" key="2">
    <source>
        <dbReference type="ARBA" id="ARBA00022603"/>
    </source>
</evidence>
<dbReference type="PANTHER" id="PTHR43836:SF2">
    <property type="entry name" value="CATECHOL O-METHYLTRANSFERASE 1-RELATED"/>
    <property type="match status" value="1"/>
</dbReference>
<evidence type="ECO:0000313" key="7">
    <source>
        <dbReference type="EMBL" id="RKP14910.1"/>
    </source>
</evidence>
<dbReference type="PANTHER" id="PTHR43836">
    <property type="entry name" value="CATECHOL O-METHYLTRANSFERASE 1-RELATED"/>
    <property type="match status" value="1"/>
</dbReference>
<gene>
    <name evidence="7" type="ORF">BJ684DRAFT_483</name>
</gene>
<dbReference type="InterPro" id="IPR029063">
    <property type="entry name" value="SAM-dependent_MTases_sf"/>
</dbReference>
<dbReference type="EMBL" id="KZ987777">
    <property type="protein sequence ID" value="RKP14910.1"/>
    <property type="molecule type" value="Genomic_DNA"/>
</dbReference>
<organism evidence="7 8">
    <name type="scientific">Piptocephalis cylindrospora</name>
    <dbReference type="NCBI Taxonomy" id="1907219"/>
    <lineage>
        <taxon>Eukaryota</taxon>
        <taxon>Fungi</taxon>
        <taxon>Fungi incertae sedis</taxon>
        <taxon>Zoopagomycota</taxon>
        <taxon>Zoopagomycotina</taxon>
        <taxon>Zoopagomycetes</taxon>
        <taxon>Zoopagales</taxon>
        <taxon>Piptocephalidaceae</taxon>
        <taxon>Piptocephalis</taxon>
    </lineage>
</organism>
<dbReference type="AlphaFoldDB" id="A0A4P9YA34"/>
<name>A0A4P9YA34_9FUNG</name>
<evidence type="ECO:0000256" key="5">
    <source>
        <dbReference type="ARBA" id="ARBA00022939"/>
    </source>
</evidence>
<keyword evidence="5" id="KW-0128">Catecholamine metabolism</keyword>
<feature type="non-terminal residue" evidence="7">
    <location>
        <position position="182"/>
    </location>
</feature>
<dbReference type="PROSITE" id="PS51682">
    <property type="entry name" value="SAM_OMT_I"/>
    <property type="match status" value="1"/>
</dbReference>
<comment type="similarity">
    <text evidence="6">Belongs to the class I-like SAM-binding methyltransferase superfamily. Cation-dependent O-methyltransferase family.</text>
</comment>
<sequence>EEAHRMITPDQGQFLRMIVRSTRAQTVMELGCFTGYAAAWMADGLVDPEGRVFTCERDDQYSRIAQTWLDQGGWTPRVTVMDSSSISLPRLIHSILDANKASYIKHLDIILNRHLLAPHALILADNVLFRGLVKDINMNDRTRVKGPARAMDRFNKYVRNHPLLDSVILDVFDGISLIQYKQ</sequence>
<evidence type="ECO:0000256" key="6">
    <source>
        <dbReference type="ARBA" id="ARBA00023453"/>
    </source>
</evidence>
<keyword evidence="8" id="KW-1185">Reference proteome</keyword>
<dbReference type="Pfam" id="PF01596">
    <property type="entry name" value="Methyltransf_3"/>
    <property type="match status" value="1"/>
</dbReference>
<dbReference type="EC" id="2.1.1.6" evidence="1"/>
<evidence type="ECO:0000313" key="8">
    <source>
        <dbReference type="Proteomes" id="UP000267251"/>
    </source>
</evidence>
<keyword evidence="4" id="KW-0949">S-adenosyl-L-methionine</keyword>
<dbReference type="GO" id="GO:0032259">
    <property type="term" value="P:methylation"/>
    <property type="evidence" value="ECO:0007669"/>
    <property type="project" value="UniProtKB-KW"/>
</dbReference>
<dbReference type="Proteomes" id="UP000267251">
    <property type="component" value="Unassembled WGS sequence"/>
</dbReference>
<dbReference type="SUPFAM" id="SSF53335">
    <property type="entry name" value="S-adenosyl-L-methionine-dependent methyltransferases"/>
    <property type="match status" value="1"/>
</dbReference>
<evidence type="ECO:0000256" key="4">
    <source>
        <dbReference type="ARBA" id="ARBA00022691"/>
    </source>
</evidence>
<keyword evidence="3 7" id="KW-0808">Transferase</keyword>
<dbReference type="InterPro" id="IPR002935">
    <property type="entry name" value="SAM_O-MeTrfase"/>
</dbReference>
<dbReference type="Gene3D" id="3.40.50.150">
    <property type="entry name" value="Vaccinia Virus protein VP39"/>
    <property type="match status" value="1"/>
</dbReference>
<accession>A0A4P9YA34</accession>
<evidence type="ECO:0000256" key="1">
    <source>
        <dbReference type="ARBA" id="ARBA00012880"/>
    </source>
</evidence>
<dbReference type="OrthoDB" id="10251242at2759"/>
<dbReference type="GO" id="GO:0006584">
    <property type="term" value="P:catecholamine metabolic process"/>
    <property type="evidence" value="ECO:0007669"/>
    <property type="project" value="UniProtKB-KW"/>
</dbReference>
<evidence type="ECO:0000256" key="3">
    <source>
        <dbReference type="ARBA" id="ARBA00022679"/>
    </source>
</evidence>
<protein>
    <recommendedName>
        <fullName evidence="1">catechol O-methyltransferase</fullName>
        <ecNumber evidence="1">2.1.1.6</ecNumber>
    </recommendedName>
</protein>
<dbReference type="GO" id="GO:0016206">
    <property type="term" value="F:catechol O-methyltransferase activity"/>
    <property type="evidence" value="ECO:0007669"/>
    <property type="project" value="UniProtKB-EC"/>
</dbReference>
<keyword evidence="2 7" id="KW-0489">Methyltransferase</keyword>